<dbReference type="EMBL" id="JABFCZ010000006">
    <property type="protein sequence ID" value="MBD1545865.1"/>
    <property type="molecule type" value="Genomic_DNA"/>
</dbReference>
<organism evidence="4 5">
    <name type="scientific">Roseibium aggregatum</name>
    <dbReference type="NCBI Taxonomy" id="187304"/>
    <lineage>
        <taxon>Bacteria</taxon>
        <taxon>Pseudomonadati</taxon>
        <taxon>Pseudomonadota</taxon>
        <taxon>Alphaproteobacteria</taxon>
        <taxon>Hyphomicrobiales</taxon>
        <taxon>Stappiaceae</taxon>
        <taxon>Roseibium</taxon>
    </lineage>
</organism>
<dbReference type="PANTHER" id="PTHR44757">
    <property type="entry name" value="DIGUANYLATE CYCLASE DGCP"/>
    <property type="match status" value="1"/>
</dbReference>
<proteinExistence type="predicted"/>
<dbReference type="Gene3D" id="3.30.450.20">
    <property type="entry name" value="PAS domain"/>
    <property type="match status" value="1"/>
</dbReference>
<dbReference type="PROSITE" id="PS50887">
    <property type="entry name" value="GGDEF"/>
    <property type="match status" value="1"/>
</dbReference>
<dbReference type="NCBIfam" id="TIGR00254">
    <property type="entry name" value="GGDEF"/>
    <property type="match status" value="1"/>
</dbReference>
<dbReference type="SMART" id="SM00091">
    <property type="entry name" value="PAS"/>
    <property type="match status" value="1"/>
</dbReference>
<dbReference type="PROSITE" id="PS50113">
    <property type="entry name" value="PAC"/>
    <property type="match status" value="1"/>
</dbReference>
<dbReference type="InterPro" id="IPR000160">
    <property type="entry name" value="GGDEF_dom"/>
</dbReference>
<dbReference type="PANTHER" id="PTHR44757:SF2">
    <property type="entry name" value="BIOFILM ARCHITECTURE MAINTENANCE PROTEIN MBAA"/>
    <property type="match status" value="1"/>
</dbReference>
<feature type="domain" description="GGDEF" evidence="3">
    <location>
        <begin position="203"/>
        <end position="333"/>
    </location>
</feature>
<feature type="domain" description="PAS" evidence="1">
    <location>
        <begin position="45"/>
        <end position="115"/>
    </location>
</feature>
<dbReference type="InterPro" id="IPR000700">
    <property type="entry name" value="PAS-assoc_C"/>
</dbReference>
<dbReference type="InterPro" id="IPR052155">
    <property type="entry name" value="Biofilm_reg_signaling"/>
</dbReference>
<dbReference type="SUPFAM" id="SSF55785">
    <property type="entry name" value="PYP-like sensor domain (PAS domain)"/>
    <property type="match status" value="1"/>
</dbReference>
<evidence type="ECO:0000259" key="1">
    <source>
        <dbReference type="PROSITE" id="PS50112"/>
    </source>
</evidence>
<evidence type="ECO:0000313" key="5">
    <source>
        <dbReference type="Proteomes" id="UP000598467"/>
    </source>
</evidence>
<accession>A0A926NXG4</accession>
<dbReference type="PROSITE" id="PS50112">
    <property type="entry name" value="PAS"/>
    <property type="match status" value="1"/>
</dbReference>
<feature type="domain" description="PAC" evidence="2">
    <location>
        <begin position="118"/>
        <end position="171"/>
    </location>
</feature>
<sequence>MLDLGADDVLSEAAGDQAAIALKRAEKAARYRRQMRETVSRLGTERDNLQAAIDNLPSPIFFKDRQGIYSGCNVAFTRYIGLPADQVKGASVYDVAPEHLAKVYEEADEELMRKGGTQFYEAKVRYADGEERHVMFSKAVTRDHSTGEVNGLAGAMLDITDRKQLEEQLRRAADFDHLTGAFNRRKFFKTAGEVETEARETGAGLAVLVIDVDNFKGINDRHGHAVGDSALCHLVEQLDEHLSEGHFFARAGGEEFFVLLRDCDLDGAAAIAESIRRRIENSIFSESGVVLSYRVSIGVAALAADETVSSALMRADKALYKAKKVGRNRVFVA</sequence>
<dbReference type="NCBIfam" id="TIGR00229">
    <property type="entry name" value="sensory_box"/>
    <property type="match status" value="1"/>
</dbReference>
<reference evidence="4" key="1">
    <citation type="submission" date="2020-05" db="EMBL/GenBank/DDBJ databases">
        <title>Identification of trans-AT polyketide cluster in two marine bacteria, producers of a novel glutaramide-containing polyketide sesbanimide D and analogs.</title>
        <authorList>
            <person name="Kacar D."/>
            <person name="Rodriguez P."/>
            <person name="Canedo L."/>
            <person name="Gonzalez E."/>
            <person name="Galan B."/>
            <person name="De La Calle F."/>
            <person name="Garcia J.L."/>
        </authorList>
    </citation>
    <scope>NUCLEOTIDE SEQUENCE</scope>
    <source>
        <strain evidence="4">PHM038</strain>
    </source>
</reference>
<evidence type="ECO:0000259" key="3">
    <source>
        <dbReference type="PROSITE" id="PS50887"/>
    </source>
</evidence>
<dbReference type="InterPro" id="IPR013656">
    <property type="entry name" value="PAS_4"/>
</dbReference>
<dbReference type="Pfam" id="PF08448">
    <property type="entry name" value="PAS_4"/>
    <property type="match status" value="1"/>
</dbReference>
<dbReference type="Gene3D" id="3.30.70.270">
    <property type="match status" value="1"/>
</dbReference>
<dbReference type="CDD" id="cd01949">
    <property type="entry name" value="GGDEF"/>
    <property type="match status" value="1"/>
</dbReference>
<dbReference type="InterPro" id="IPR043128">
    <property type="entry name" value="Rev_trsase/Diguanyl_cyclase"/>
</dbReference>
<dbReference type="AlphaFoldDB" id="A0A926NXG4"/>
<dbReference type="FunFam" id="3.30.70.270:FF:000001">
    <property type="entry name" value="Diguanylate cyclase domain protein"/>
    <property type="match status" value="1"/>
</dbReference>
<gene>
    <name evidence="4" type="ORF">HK439_06290</name>
</gene>
<dbReference type="SMART" id="SM00267">
    <property type="entry name" value="GGDEF"/>
    <property type="match status" value="1"/>
</dbReference>
<dbReference type="InterPro" id="IPR035965">
    <property type="entry name" value="PAS-like_dom_sf"/>
</dbReference>
<dbReference type="InterPro" id="IPR029787">
    <property type="entry name" value="Nucleotide_cyclase"/>
</dbReference>
<evidence type="ECO:0000259" key="2">
    <source>
        <dbReference type="PROSITE" id="PS50113"/>
    </source>
</evidence>
<evidence type="ECO:0000313" key="4">
    <source>
        <dbReference type="EMBL" id="MBD1545865.1"/>
    </source>
</evidence>
<dbReference type="Proteomes" id="UP000598467">
    <property type="component" value="Unassembled WGS sequence"/>
</dbReference>
<dbReference type="GO" id="GO:0003824">
    <property type="term" value="F:catalytic activity"/>
    <property type="evidence" value="ECO:0007669"/>
    <property type="project" value="UniProtKB-ARBA"/>
</dbReference>
<dbReference type="SUPFAM" id="SSF55073">
    <property type="entry name" value="Nucleotide cyclase"/>
    <property type="match status" value="1"/>
</dbReference>
<dbReference type="InterPro" id="IPR000014">
    <property type="entry name" value="PAS"/>
</dbReference>
<name>A0A926NXG4_9HYPH</name>
<comment type="caution">
    <text evidence="4">The sequence shown here is derived from an EMBL/GenBank/DDBJ whole genome shotgun (WGS) entry which is preliminary data.</text>
</comment>
<protein>
    <submittedName>
        <fullName evidence="4">Diguanylate cyclase</fullName>
    </submittedName>
</protein>
<dbReference type="Pfam" id="PF00990">
    <property type="entry name" value="GGDEF"/>
    <property type="match status" value="1"/>
</dbReference>